<feature type="compositionally biased region" description="Basic and acidic residues" evidence="1">
    <location>
        <begin position="1115"/>
        <end position="1150"/>
    </location>
</feature>
<sequence length="1150" mass="124132">MLSHLRFHRRGGPTTNPPGPDHDSQYTSDHDRYNDHHHLHPLATPLTNSVASASSRAPPLPNNFDTTAPSQRDGAGSSLRSSLPPMLPPIARVASPDGDRESIERKRSDAAGMATQQENRPSPPTQQRSQPSNMMESGFIGGVALENYRRGLKAQADSRHDSAPFQASSTAERRRPMPAPIDTNVQPRAHVSGQPVFVGGHSLHSNPASTATGRRGPNMRLPADYSTLPPNPINPEPPKTKKSLPFLKNPMSSLLMRRKNSQHAPDFLPQPMSGDSDEPMYDPRIRGTRVHDFSAPRRPPVQSKPPQNGQIGNDAQQPTILPEQTNSQTAIPLPHQPQRAASSAVARPGSMHGRIPSPAGSQKPKASRMSDGSIVSPLRAVNSTSTTRSGNPSLASDMSKDRLSMLPRHMKSTSSRFSFDMIGAANAEKLLEERHRQREAEKRIAQEEEPQPRDSRDSRYDDFDDDSFDYDAMMDDDGLEERIPGVNADYEEEDYYLEEGDVDLDDPDNDQENFAGFVFQRSADSSLMPTPNPAMATTPRDDEGNVIGFAASRDIPQALFSEDGENQLDPNLLSPLAGLGIQSPGDQPLSGSGSDDLAQVLAAEAKRKLELDQYFNEGAAGFEDEFAEDLASIPEEDDAPFDESIFDRNDTDQYGRPIAGAFAKAQAEAQAEMQSQNLQQDEVQQDEGHPPERHASDMSSRYSGQSGISRSTAHTSLSTDAARHRKTEKEETGQPGPETAPNSLPQDQGSMEAYQAALAAAAHKAVASGKFQWGSAPGGEDGEQDEADGSPGHGGSPIAESVGSNDEYGFSSYENMDDFDLDDDAIIAEANASALANDSDGWYGQEFGFYSAPSNQHYGSSSSNGVQYEYANGGFFGPKGISGVDRSMSGRVVSREPNLTPITERSEYSNRNSVMSMAMPGHGFGTPGQSPGLAQLAMMVDRGDDMSLSALLRLRSKAWGGSQVSLVSSKDGSPKSERGDLPFSSWAGNSGGYAGANGWHVRKNSVVSATAPESEPGSITGSPTITMSLPNLTPTAMEPPPPQLGTRESRLSAMSEPSKHQETASLSNNKRISLSAVSGMNTADWTRGQEPASPSIPTPRPGHQHRNSTDSVSYVKEEDSGETRWVLERRRTGDSGQEVLEREFVDGGRI</sequence>
<feature type="region of interest" description="Disordered" evidence="1">
    <location>
        <begin position="626"/>
        <end position="759"/>
    </location>
</feature>
<feature type="region of interest" description="Disordered" evidence="1">
    <location>
        <begin position="152"/>
        <end position="186"/>
    </location>
</feature>
<feature type="region of interest" description="Disordered" evidence="1">
    <location>
        <begin position="771"/>
        <end position="815"/>
    </location>
</feature>
<feature type="compositionally biased region" description="Basic and acidic residues" evidence="1">
    <location>
        <begin position="432"/>
        <end position="461"/>
    </location>
</feature>
<feature type="compositionally biased region" description="Polar residues" evidence="1">
    <location>
        <begin position="740"/>
        <end position="749"/>
    </location>
</feature>
<feature type="compositionally biased region" description="Basic and acidic residues" evidence="1">
    <location>
        <begin position="686"/>
        <end position="696"/>
    </location>
</feature>
<protein>
    <recommendedName>
        <fullName evidence="4">AGC-kinase C-terminal domain-containing protein</fullName>
    </recommendedName>
</protein>
<feature type="region of interest" description="Disordered" evidence="1">
    <location>
        <begin position="1008"/>
        <end position="1150"/>
    </location>
</feature>
<organism evidence="2 3">
    <name type="scientific">Bionectria ochroleuca</name>
    <name type="common">Gliocladium roseum</name>
    <dbReference type="NCBI Taxonomy" id="29856"/>
    <lineage>
        <taxon>Eukaryota</taxon>
        <taxon>Fungi</taxon>
        <taxon>Dikarya</taxon>
        <taxon>Ascomycota</taxon>
        <taxon>Pezizomycotina</taxon>
        <taxon>Sordariomycetes</taxon>
        <taxon>Hypocreomycetidae</taxon>
        <taxon>Hypocreales</taxon>
        <taxon>Bionectriaceae</taxon>
        <taxon>Clonostachys</taxon>
    </lineage>
</organism>
<feature type="compositionally biased region" description="Acidic residues" evidence="1">
    <location>
        <begin position="462"/>
        <end position="479"/>
    </location>
</feature>
<reference evidence="2 3" key="1">
    <citation type="submission" date="2019-06" db="EMBL/GenBank/DDBJ databases">
        <authorList>
            <person name="Broberg M."/>
        </authorList>
    </citation>
    <scope>NUCLEOTIDE SEQUENCE [LARGE SCALE GENOMIC DNA]</scope>
</reference>
<comment type="caution">
    <text evidence="2">The sequence shown here is derived from an EMBL/GenBank/DDBJ whole genome shotgun (WGS) entry which is preliminary data.</text>
</comment>
<feature type="compositionally biased region" description="Polar residues" evidence="1">
    <location>
        <begin position="381"/>
        <end position="396"/>
    </location>
</feature>
<name>A0ABY6TPR9_BIOOC</name>
<feature type="region of interest" description="Disordered" evidence="1">
    <location>
        <begin position="564"/>
        <end position="596"/>
    </location>
</feature>
<accession>A0ABY6TPR9</accession>
<feature type="region of interest" description="Disordered" evidence="1">
    <location>
        <begin position="520"/>
        <end position="544"/>
    </location>
</feature>
<evidence type="ECO:0008006" key="4">
    <source>
        <dbReference type="Google" id="ProtNLM"/>
    </source>
</evidence>
<feature type="region of interest" description="Disordered" evidence="1">
    <location>
        <begin position="432"/>
        <end position="489"/>
    </location>
</feature>
<dbReference type="EMBL" id="CABFNS010000180">
    <property type="protein sequence ID" value="VUC20581.1"/>
    <property type="molecule type" value="Genomic_DNA"/>
</dbReference>
<dbReference type="Proteomes" id="UP000766486">
    <property type="component" value="Unassembled WGS sequence"/>
</dbReference>
<evidence type="ECO:0000313" key="3">
    <source>
        <dbReference type="Proteomes" id="UP000766486"/>
    </source>
</evidence>
<feature type="compositionally biased region" description="Low complexity" evidence="1">
    <location>
        <begin position="659"/>
        <end position="676"/>
    </location>
</feature>
<feature type="compositionally biased region" description="Basic residues" evidence="1">
    <location>
        <begin position="1"/>
        <end position="11"/>
    </location>
</feature>
<feature type="compositionally biased region" description="Polar residues" evidence="1">
    <location>
        <begin position="697"/>
        <end position="719"/>
    </location>
</feature>
<gene>
    <name evidence="2" type="ORF">CLO192961_LOCUS26300</name>
</gene>
<feature type="compositionally biased region" description="Polar residues" evidence="1">
    <location>
        <begin position="1063"/>
        <end position="1084"/>
    </location>
</feature>
<feature type="region of interest" description="Disordered" evidence="1">
    <location>
        <begin position="227"/>
        <end position="317"/>
    </location>
</feature>
<feature type="compositionally biased region" description="Basic and acidic residues" evidence="1">
    <location>
        <begin position="281"/>
        <end position="295"/>
    </location>
</feature>
<evidence type="ECO:0000313" key="2">
    <source>
        <dbReference type="EMBL" id="VUC20581.1"/>
    </source>
</evidence>
<feature type="region of interest" description="Disordered" evidence="1">
    <location>
        <begin position="1"/>
        <end position="137"/>
    </location>
</feature>
<proteinExistence type="predicted"/>
<feature type="region of interest" description="Disordered" evidence="1">
    <location>
        <begin position="963"/>
        <end position="985"/>
    </location>
</feature>
<keyword evidence="3" id="KW-1185">Reference proteome</keyword>
<feature type="compositionally biased region" description="Basic and acidic residues" evidence="1">
    <location>
        <begin position="20"/>
        <end position="36"/>
    </location>
</feature>
<feature type="region of interest" description="Disordered" evidence="1">
    <location>
        <begin position="329"/>
        <end position="402"/>
    </location>
</feature>
<feature type="compositionally biased region" description="Basic and acidic residues" evidence="1">
    <location>
        <begin position="97"/>
        <end position="109"/>
    </location>
</feature>
<evidence type="ECO:0000256" key="1">
    <source>
        <dbReference type="SAM" id="MobiDB-lite"/>
    </source>
</evidence>
<feature type="compositionally biased region" description="Acidic residues" evidence="1">
    <location>
        <begin position="626"/>
        <end position="641"/>
    </location>
</feature>
<feature type="compositionally biased region" description="Polar residues" evidence="1">
    <location>
        <begin position="1017"/>
        <end position="1034"/>
    </location>
</feature>
<feature type="compositionally biased region" description="Polar residues" evidence="1">
    <location>
        <begin position="304"/>
        <end position="317"/>
    </location>
</feature>